<dbReference type="Pfam" id="PF17236">
    <property type="entry name" value="SU10_MCP"/>
    <property type="match status" value="1"/>
</dbReference>
<proteinExistence type="predicted"/>
<dbReference type="OrthoDB" id="7064574at2"/>
<comment type="caution">
    <text evidence="2">The sequence shown here is derived from an EMBL/GenBank/DDBJ whole genome shotgun (WGS) entry which is preliminary data.</text>
</comment>
<dbReference type="Proteomes" id="UP000245252">
    <property type="component" value="Unassembled WGS sequence"/>
</dbReference>
<protein>
    <submittedName>
        <fullName evidence="2">Head protein</fullName>
    </submittedName>
</protein>
<keyword evidence="3" id="KW-1185">Reference proteome</keyword>
<evidence type="ECO:0000256" key="1">
    <source>
        <dbReference type="SAM" id="MobiDB-lite"/>
    </source>
</evidence>
<evidence type="ECO:0000313" key="2">
    <source>
        <dbReference type="EMBL" id="PWE57138.1"/>
    </source>
</evidence>
<evidence type="ECO:0000313" key="3">
    <source>
        <dbReference type="Proteomes" id="UP000245252"/>
    </source>
</evidence>
<reference evidence="2 3" key="1">
    <citation type="submission" date="2018-05" db="EMBL/GenBank/DDBJ databases">
        <title>The draft genome of strain NS-104.</title>
        <authorList>
            <person name="Hang P."/>
            <person name="Jiang J."/>
        </authorList>
    </citation>
    <scope>NUCLEOTIDE SEQUENCE [LARGE SCALE GENOMIC DNA]</scope>
    <source>
        <strain evidence="2 3">NS-104</strain>
    </source>
</reference>
<organism evidence="2 3">
    <name type="scientific">Metarhizobium album</name>
    <dbReference type="NCBI Taxonomy" id="2182425"/>
    <lineage>
        <taxon>Bacteria</taxon>
        <taxon>Pseudomonadati</taxon>
        <taxon>Pseudomonadota</taxon>
        <taxon>Alphaproteobacteria</taxon>
        <taxon>Hyphomicrobiales</taxon>
        <taxon>Rhizobiaceae</taxon>
        <taxon>Metarhizobium</taxon>
    </lineage>
</organism>
<dbReference type="InterPro" id="IPR035198">
    <property type="entry name" value="SU10_MCP"/>
</dbReference>
<dbReference type="EMBL" id="QFBC01000002">
    <property type="protein sequence ID" value="PWE57138.1"/>
    <property type="molecule type" value="Genomic_DNA"/>
</dbReference>
<dbReference type="AlphaFoldDB" id="A0A2U2DUZ7"/>
<sequence length="328" mass="35223">MAVITNTVRTSNATTNKETLADVVSRIDPEDTPIYTMLPKGSAEGIHPEWITDSLEAPGDNAREEGEEYTFDKADPPVRPGNYTQIFRKDWIISGSQEAASEAGNVLKRKYQKAKKGVGIRKDVEFSILSNTPSQAGVVRRSGGLPTWITSNVSRGSGGANGGFVGGVTTPATNGMQRAFTKTLMDGVMQQGFNNGAKFKKVVGSSYIKSVFVSIMSDANVAPFRYSVDSGEGNTMVATADYYEGPFGKVMVEPNVVQSASPTLARNVFFIDPEFASWLWFRKIQEDKEVAKTGDADKGVIIGEGCLKVANEKGLGIVADVFGMTASS</sequence>
<name>A0A2U2DUZ7_9HYPH</name>
<dbReference type="RefSeq" id="WP_109457241.1">
    <property type="nucleotide sequence ID" value="NZ_QFBC01000002.1"/>
</dbReference>
<gene>
    <name evidence="2" type="ORF">DEM27_05720</name>
</gene>
<feature type="region of interest" description="Disordered" evidence="1">
    <location>
        <begin position="54"/>
        <end position="77"/>
    </location>
</feature>
<accession>A0A2U2DUZ7</accession>